<evidence type="ECO:0008006" key="5">
    <source>
        <dbReference type="Google" id="ProtNLM"/>
    </source>
</evidence>
<proteinExistence type="inferred from homology"/>
<dbReference type="Pfam" id="PF09736">
    <property type="entry name" value="Bud13"/>
    <property type="match status" value="1"/>
</dbReference>
<dbReference type="Proteomes" id="UP000236161">
    <property type="component" value="Unassembled WGS sequence"/>
</dbReference>
<protein>
    <recommendedName>
        <fullName evidence="5">BUD13 homolog</fullName>
    </recommendedName>
</protein>
<evidence type="ECO:0000313" key="3">
    <source>
        <dbReference type="EMBL" id="PKA60663.1"/>
    </source>
</evidence>
<feature type="compositionally biased region" description="Basic and acidic residues" evidence="2">
    <location>
        <begin position="371"/>
        <end position="390"/>
    </location>
</feature>
<dbReference type="STRING" id="1088818.A0A2I0AYN4"/>
<dbReference type="GO" id="GO:0000398">
    <property type="term" value="P:mRNA splicing, via spliceosome"/>
    <property type="evidence" value="ECO:0007669"/>
    <property type="project" value="TreeGrafter"/>
</dbReference>
<dbReference type="GO" id="GO:0005684">
    <property type="term" value="C:U2-type spliceosomal complex"/>
    <property type="evidence" value="ECO:0007669"/>
    <property type="project" value="TreeGrafter"/>
</dbReference>
<comment type="similarity">
    <text evidence="1">Belongs to the CWC26 family.</text>
</comment>
<gene>
    <name evidence="3" type="ORF">AXF42_Ash006297</name>
</gene>
<feature type="compositionally biased region" description="Basic and acidic residues" evidence="2">
    <location>
        <begin position="310"/>
        <end position="322"/>
    </location>
</feature>
<feature type="compositionally biased region" description="Basic and acidic residues" evidence="2">
    <location>
        <begin position="287"/>
        <end position="296"/>
    </location>
</feature>
<dbReference type="OrthoDB" id="6022at2759"/>
<dbReference type="PANTHER" id="PTHR31809:SF0">
    <property type="entry name" value="BUD13 HOMOLOG"/>
    <property type="match status" value="1"/>
</dbReference>
<dbReference type="InterPro" id="IPR018609">
    <property type="entry name" value="Bud13"/>
</dbReference>
<dbReference type="AlphaFoldDB" id="A0A2I0AYN4"/>
<feature type="compositionally biased region" description="Acidic residues" evidence="2">
    <location>
        <begin position="63"/>
        <end position="81"/>
    </location>
</feature>
<keyword evidence="4" id="KW-1185">Reference proteome</keyword>
<evidence type="ECO:0000256" key="1">
    <source>
        <dbReference type="ARBA" id="ARBA00011069"/>
    </source>
</evidence>
<feature type="compositionally biased region" description="Basic residues" evidence="2">
    <location>
        <begin position="26"/>
        <end position="35"/>
    </location>
</feature>
<evidence type="ECO:0000313" key="4">
    <source>
        <dbReference type="Proteomes" id="UP000236161"/>
    </source>
</evidence>
<evidence type="ECO:0000256" key="2">
    <source>
        <dbReference type="SAM" id="MobiDB-lite"/>
    </source>
</evidence>
<feature type="region of interest" description="Disordered" evidence="2">
    <location>
        <begin position="371"/>
        <end position="405"/>
    </location>
</feature>
<dbReference type="GO" id="GO:0003723">
    <property type="term" value="F:RNA binding"/>
    <property type="evidence" value="ECO:0007669"/>
    <property type="project" value="TreeGrafter"/>
</dbReference>
<feature type="region of interest" description="Disordered" evidence="2">
    <location>
        <begin position="1"/>
        <end position="81"/>
    </location>
</feature>
<dbReference type="GO" id="GO:0070274">
    <property type="term" value="C:RES complex"/>
    <property type="evidence" value="ECO:0007669"/>
    <property type="project" value="TreeGrafter"/>
</dbReference>
<dbReference type="InterPro" id="IPR051112">
    <property type="entry name" value="CWC26_splicing_factor"/>
</dbReference>
<reference evidence="3 4" key="1">
    <citation type="journal article" date="2017" name="Nature">
        <title>The Apostasia genome and the evolution of orchids.</title>
        <authorList>
            <person name="Zhang G.Q."/>
            <person name="Liu K.W."/>
            <person name="Li Z."/>
            <person name="Lohaus R."/>
            <person name="Hsiao Y.Y."/>
            <person name="Niu S.C."/>
            <person name="Wang J.Y."/>
            <person name="Lin Y.C."/>
            <person name="Xu Q."/>
            <person name="Chen L.J."/>
            <person name="Yoshida K."/>
            <person name="Fujiwara S."/>
            <person name="Wang Z.W."/>
            <person name="Zhang Y.Q."/>
            <person name="Mitsuda N."/>
            <person name="Wang M."/>
            <person name="Liu G.H."/>
            <person name="Pecoraro L."/>
            <person name="Huang H.X."/>
            <person name="Xiao X.J."/>
            <person name="Lin M."/>
            <person name="Wu X.Y."/>
            <person name="Wu W.L."/>
            <person name="Chen Y.Y."/>
            <person name="Chang S.B."/>
            <person name="Sakamoto S."/>
            <person name="Ohme-Takagi M."/>
            <person name="Yagi M."/>
            <person name="Zeng S.J."/>
            <person name="Shen C.Y."/>
            <person name="Yeh C.M."/>
            <person name="Luo Y.B."/>
            <person name="Tsai W.C."/>
            <person name="Van de Peer Y."/>
            <person name="Liu Z.J."/>
        </authorList>
    </citation>
    <scope>NUCLEOTIDE SEQUENCE [LARGE SCALE GENOMIC DNA]</scope>
    <source>
        <strain evidence="4">cv. Shenzhen</strain>
        <tissue evidence="3">Stem</tissue>
    </source>
</reference>
<feature type="region of interest" description="Disordered" evidence="2">
    <location>
        <begin position="95"/>
        <end position="324"/>
    </location>
</feature>
<dbReference type="EMBL" id="KZ451935">
    <property type="protein sequence ID" value="PKA60663.1"/>
    <property type="molecule type" value="Genomic_DNA"/>
</dbReference>
<accession>A0A2I0AYN4</accession>
<dbReference type="PANTHER" id="PTHR31809">
    <property type="entry name" value="BUD13 HOMOLOG"/>
    <property type="match status" value="1"/>
</dbReference>
<name>A0A2I0AYN4_9ASPA</name>
<sequence>MAAASSSASLKEYLKRYQSGAEDPKKSKKKKKKEKEKRNPQSAAGGVLVFDEDPVWQKPVQLEDVEEEDDSAGDETPQIDEDIEVKRLKRLEALRSRKPYHAISEDGSGWVSIPNPSSSTTDGPGMSPLRRDSGIADLSPPRQQRRQRLDSLSPVMDKKPGSLPTMDLSPPRQRCRRLDSPSPEPQTKESGVEASDLSPPRRGRVEDLSPPRRIRKGATDTSLTHRSASSPAPDFSPPRRNRKGSPDDSSPVLRTRRSPGADLSPARRIIKGPASIDLSPPRRSAKHLPEPPELHKGGRTINCPSTDLSLPRKESSLSKEAIRGGLLSAKDMREEIDKKKKEEKSRFVAMDPSLTGKGAEAVYRDKEGKKISKEELMKSQEKPKEEKPLEWGKGMAQKREAEARAKELEIEMERPFARSRDDPELDKLLKERIRWGDPMAHLVKPKTSDPILEDFGENEKMKESGFIIPQTIPNHSWLKRGLDFTPNRYGIRPGRHWDGVDRSNGYEKELFKRQNEKRATETEAYLWSVSDM</sequence>
<organism evidence="3 4">
    <name type="scientific">Apostasia shenzhenica</name>
    <dbReference type="NCBI Taxonomy" id="1088818"/>
    <lineage>
        <taxon>Eukaryota</taxon>
        <taxon>Viridiplantae</taxon>
        <taxon>Streptophyta</taxon>
        <taxon>Embryophyta</taxon>
        <taxon>Tracheophyta</taxon>
        <taxon>Spermatophyta</taxon>
        <taxon>Magnoliopsida</taxon>
        <taxon>Liliopsida</taxon>
        <taxon>Asparagales</taxon>
        <taxon>Orchidaceae</taxon>
        <taxon>Apostasioideae</taxon>
        <taxon>Apostasia</taxon>
    </lineage>
</organism>